<keyword evidence="2 5" id="KW-0862">Zinc</keyword>
<dbReference type="SUPFAM" id="SSF82927">
    <property type="entry name" value="Cysteine-rich DNA binding domain, (DM domain)"/>
    <property type="match status" value="2"/>
</dbReference>
<feature type="region of interest" description="Disordered" evidence="6">
    <location>
        <begin position="184"/>
        <end position="213"/>
    </location>
</feature>
<dbReference type="PROSITE" id="PS50809">
    <property type="entry name" value="DM_2"/>
    <property type="match status" value="2"/>
</dbReference>
<feature type="compositionally biased region" description="Low complexity" evidence="6">
    <location>
        <begin position="262"/>
        <end position="288"/>
    </location>
</feature>
<dbReference type="PANTHER" id="PTHR12322:SF116">
    <property type="entry name" value="DOUBLESEX-MAB RELATED 99B"/>
    <property type="match status" value="1"/>
</dbReference>
<comment type="caution">
    <text evidence="8">The sequence shown here is derived from an EMBL/GenBank/DDBJ whole genome shotgun (WGS) entry which is preliminary data.</text>
</comment>
<proteinExistence type="predicted"/>
<dbReference type="InterPro" id="IPR026607">
    <property type="entry name" value="DMRT"/>
</dbReference>
<dbReference type="GO" id="GO:0000978">
    <property type="term" value="F:RNA polymerase II cis-regulatory region sequence-specific DNA binding"/>
    <property type="evidence" value="ECO:0007669"/>
    <property type="project" value="TreeGrafter"/>
</dbReference>
<organism evidence="8 9">
    <name type="scientific">Ditylenchus destructor</name>
    <dbReference type="NCBI Taxonomy" id="166010"/>
    <lineage>
        <taxon>Eukaryota</taxon>
        <taxon>Metazoa</taxon>
        <taxon>Ecdysozoa</taxon>
        <taxon>Nematoda</taxon>
        <taxon>Chromadorea</taxon>
        <taxon>Rhabditida</taxon>
        <taxon>Tylenchina</taxon>
        <taxon>Tylenchomorpha</taxon>
        <taxon>Sphaerularioidea</taxon>
        <taxon>Anguinidae</taxon>
        <taxon>Anguininae</taxon>
        <taxon>Ditylenchus</taxon>
    </lineage>
</organism>
<dbReference type="InterPro" id="IPR036407">
    <property type="entry name" value="DM_DNA-bd_sf"/>
</dbReference>
<dbReference type="Gene3D" id="4.10.1040.10">
    <property type="entry name" value="DM DNA-binding domain"/>
    <property type="match status" value="2"/>
</dbReference>
<reference evidence="8" key="1">
    <citation type="submission" date="2022-01" db="EMBL/GenBank/DDBJ databases">
        <title>Genome Sequence Resource for Two Populations of Ditylenchus destructor, the Migratory Endoparasitic Phytonematode.</title>
        <authorList>
            <person name="Zhang H."/>
            <person name="Lin R."/>
            <person name="Xie B."/>
        </authorList>
    </citation>
    <scope>NUCLEOTIDE SEQUENCE</scope>
    <source>
        <strain evidence="8">BazhouSP</strain>
    </source>
</reference>
<dbReference type="Proteomes" id="UP001201812">
    <property type="component" value="Unassembled WGS sequence"/>
</dbReference>
<evidence type="ECO:0000256" key="4">
    <source>
        <dbReference type="ARBA" id="ARBA00023242"/>
    </source>
</evidence>
<dbReference type="Pfam" id="PF00751">
    <property type="entry name" value="DM"/>
    <property type="match status" value="2"/>
</dbReference>
<keyword evidence="3 5" id="KW-0238">DNA-binding</keyword>
<dbReference type="PROSITE" id="PS40000">
    <property type="entry name" value="DM_1"/>
    <property type="match status" value="1"/>
</dbReference>
<dbReference type="GO" id="GO:0000981">
    <property type="term" value="F:DNA-binding transcription factor activity, RNA polymerase II-specific"/>
    <property type="evidence" value="ECO:0007669"/>
    <property type="project" value="TreeGrafter"/>
</dbReference>
<dbReference type="GO" id="GO:0005634">
    <property type="term" value="C:nucleus"/>
    <property type="evidence" value="ECO:0007669"/>
    <property type="project" value="UniProtKB-SubCell"/>
</dbReference>
<feature type="region of interest" description="Disordered" evidence="6">
    <location>
        <begin position="258"/>
        <end position="296"/>
    </location>
</feature>
<evidence type="ECO:0000256" key="6">
    <source>
        <dbReference type="SAM" id="MobiDB-lite"/>
    </source>
</evidence>
<comment type="subcellular location">
    <subcellularLocation>
        <location evidence="5">Nucleus</location>
    </subcellularLocation>
</comment>
<evidence type="ECO:0000259" key="7">
    <source>
        <dbReference type="PROSITE" id="PS50809"/>
    </source>
</evidence>
<protein>
    <submittedName>
        <fullName evidence="8">DM DNA binding domain-containing protein</fullName>
    </submittedName>
</protein>
<feature type="domain" description="DM" evidence="7">
    <location>
        <begin position="144"/>
        <end position="189"/>
    </location>
</feature>
<keyword evidence="4 5" id="KW-0539">Nucleus</keyword>
<dbReference type="EMBL" id="JAKKPZ010000007">
    <property type="protein sequence ID" value="KAI1719082.1"/>
    <property type="molecule type" value="Genomic_DNA"/>
</dbReference>
<keyword evidence="9" id="KW-1185">Reference proteome</keyword>
<gene>
    <name evidence="8" type="ORF">DdX_06206</name>
</gene>
<dbReference type="AlphaFoldDB" id="A0AAD4R9R2"/>
<evidence type="ECO:0000256" key="1">
    <source>
        <dbReference type="ARBA" id="ARBA00022723"/>
    </source>
</evidence>
<dbReference type="InterPro" id="IPR001275">
    <property type="entry name" value="DM_DNA-bd"/>
</dbReference>
<feature type="DNA-binding region" description="DM" evidence="5">
    <location>
        <begin position="26"/>
        <end position="71"/>
    </location>
</feature>
<keyword evidence="1 5" id="KW-0479">Metal-binding</keyword>
<dbReference type="PANTHER" id="PTHR12322">
    <property type="entry name" value="DOUBLESEX AND MAB-3 RELATED TRANSCRIPTION FACTOR DMRT"/>
    <property type="match status" value="1"/>
</dbReference>
<evidence type="ECO:0000256" key="2">
    <source>
        <dbReference type="ARBA" id="ARBA00022833"/>
    </source>
</evidence>
<evidence type="ECO:0000256" key="3">
    <source>
        <dbReference type="ARBA" id="ARBA00023125"/>
    </source>
</evidence>
<evidence type="ECO:0000256" key="5">
    <source>
        <dbReference type="PROSITE-ProRule" id="PRU00070"/>
    </source>
</evidence>
<feature type="compositionally biased region" description="Basic and acidic residues" evidence="6">
    <location>
        <begin position="198"/>
        <end position="207"/>
    </location>
</feature>
<dbReference type="SMART" id="SM00301">
    <property type="entry name" value="DM"/>
    <property type="match status" value="2"/>
</dbReference>
<dbReference type="GO" id="GO:0007548">
    <property type="term" value="P:sex differentiation"/>
    <property type="evidence" value="ECO:0007669"/>
    <property type="project" value="TreeGrafter"/>
</dbReference>
<feature type="domain" description="DM" evidence="7">
    <location>
        <begin position="26"/>
        <end position="71"/>
    </location>
</feature>
<sequence length="523" mass="57651">MSAVESSPQRFFGFSKRVPKDVKRFCGICKQHNEFWLTRGHVCKYKDCDCSSCQAVRNRRAVMSQQIRLRRAQDKHFQRTTVLGEADIIPTQTASALVTKRSVSMSPGALGADDAMMSAESTMSAPSSSQPTLMPDLQNGCYVCQKCKNHNQLVYKKKHKRECPYVECPCDKCSLIETRRKLDQSIKRRKSNTASCRDSAKNSEDRSSGSSSVLSALPGVFSTDANSPSYISENSSINLAGLMDTNFAGFGATQIRRDSQLSTPSTSSTSFDIESAASSSPAQQVQSPTLNPSTANPGNMSLASLISPLLNSDISNSVQAQLNGMPQFYRGLGEDNQKLKSQHSAMQNQNAGMHANSFPASMNWHGINDSLLRAMSQTKPEFSMPITAEKGDCDLQQRLEKMIWQHAAQNSEHQLKMERFSTSPASNTQFYQNELNPATNFSKTTSAQLTPTLSQSPVHNAMSATQTSASPNNSIAFDPMLQQLLKKPLVVMPNNSQPDSISFKDLEKQLMMQKLAEQNYHFG</sequence>
<dbReference type="GO" id="GO:0046872">
    <property type="term" value="F:metal ion binding"/>
    <property type="evidence" value="ECO:0007669"/>
    <property type="project" value="UniProtKB-KW"/>
</dbReference>
<accession>A0AAD4R9R2</accession>
<feature type="DNA-binding region" description="DM" evidence="5">
    <location>
        <begin position="144"/>
        <end position="189"/>
    </location>
</feature>
<name>A0AAD4R9R2_9BILA</name>
<evidence type="ECO:0000313" key="9">
    <source>
        <dbReference type="Proteomes" id="UP001201812"/>
    </source>
</evidence>
<evidence type="ECO:0000313" key="8">
    <source>
        <dbReference type="EMBL" id="KAI1719082.1"/>
    </source>
</evidence>